<keyword evidence="2" id="KW-1185">Reference proteome</keyword>
<accession>A0A4C1S8L3</accession>
<dbReference type="Proteomes" id="UP000299102">
    <property type="component" value="Unassembled WGS sequence"/>
</dbReference>
<name>A0A4C1S8L3_EUMVA</name>
<comment type="caution">
    <text evidence="1">The sequence shown here is derived from an EMBL/GenBank/DDBJ whole genome shotgun (WGS) entry which is preliminary data.</text>
</comment>
<evidence type="ECO:0000313" key="2">
    <source>
        <dbReference type="Proteomes" id="UP000299102"/>
    </source>
</evidence>
<dbReference type="EMBL" id="BGZK01000001">
    <property type="protein sequence ID" value="GBO98295.1"/>
    <property type="molecule type" value="Genomic_DNA"/>
</dbReference>
<reference evidence="1 2" key="1">
    <citation type="journal article" date="2019" name="Commun. Biol.">
        <title>The bagworm genome reveals a unique fibroin gene that provides high tensile strength.</title>
        <authorList>
            <person name="Kono N."/>
            <person name="Nakamura H."/>
            <person name="Ohtoshi R."/>
            <person name="Tomita M."/>
            <person name="Numata K."/>
            <person name="Arakawa K."/>
        </authorList>
    </citation>
    <scope>NUCLEOTIDE SEQUENCE [LARGE SCALE GENOMIC DNA]</scope>
</reference>
<gene>
    <name evidence="1" type="ORF">EVAR_2_1</name>
</gene>
<organism evidence="1 2">
    <name type="scientific">Eumeta variegata</name>
    <name type="common">Bagworm moth</name>
    <name type="synonym">Eumeta japonica</name>
    <dbReference type="NCBI Taxonomy" id="151549"/>
    <lineage>
        <taxon>Eukaryota</taxon>
        <taxon>Metazoa</taxon>
        <taxon>Ecdysozoa</taxon>
        <taxon>Arthropoda</taxon>
        <taxon>Hexapoda</taxon>
        <taxon>Insecta</taxon>
        <taxon>Pterygota</taxon>
        <taxon>Neoptera</taxon>
        <taxon>Endopterygota</taxon>
        <taxon>Lepidoptera</taxon>
        <taxon>Glossata</taxon>
        <taxon>Ditrysia</taxon>
        <taxon>Tineoidea</taxon>
        <taxon>Psychidae</taxon>
        <taxon>Oiketicinae</taxon>
        <taxon>Eumeta</taxon>
    </lineage>
</organism>
<dbReference type="AlphaFoldDB" id="A0A4C1S8L3"/>
<evidence type="ECO:0000313" key="1">
    <source>
        <dbReference type="EMBL" id="GBO98295.1"/>
    </source>
</evidence>
<sequence>MLRLPTLSSVSTDPPANRNGLLKLRARAATHNKTRRRPVVATRRKLKYYRNCTSERFVEKSFERNEFATIFNIKLNEGPKKKVSLSGSTLFV</sequence>
<protein>
    <submittedName>
        <fullName evidence="1">Uncharacterized protein</fullName>
    </submittedName>
</protein>
<proteinExistence type="predicted"/>